<keyword evidence="2" id="KW-1185">Reference proteome</keyword>
<gene>
    <name evidence="1" type="ORF">B0H17DRAFT_1230712</name>
</gene>
<dbReference type="AlphaFoldDB" id="A0AAD7G9V5"/>
<accession>A0AAD7G9V5</accession>
<sequence length="523" mass="57667">MGISHSSIYLASTACILLSSGIVWQKVCTSPPEWIEELDVLGQPRKQKLLGTAVVCGGSIAGTVVARVLADHFDRVILVDPELLDLEKPKTRVMQYNATHALLSLFTDGARRLWPNFDTELKAVGGRLVYADLQLHYSGIAVPAPYGDYPGGRLPDTLAMRRSATQKALYALLMQHPTAANITVWPGTVRGVEASDNQSSIRSVIVRKLDGTQVVVNDIGLVVDCTGRIQAGMKWLETAGFSVPDNLRCSYKPNIRYATLCFSVSPVLESRLPIPEFAINSVCQYIHTQHFTYGLSVTALLKTDNNTMQVMLTSSEDNLPRSVPEILPFISTIRGHAPLAPWFVKTVEMLCENCNDPSFDIIKIPEQSYIKYHSVPTGALPYNFIAVGDAHMQLNPVHGQGVAKVMLNAITLNSLLHSLDSPVPILPGDFSARYFKKNAARTEGLWDATRLHDYGSPACEPMAGETRDNGRLARRFELKLISAATQYEEVASVLWHVRNMIAADRALLAPTVLWKALWTRSLF</sequence>
<evidence type="ECO:0008006" key="3">
    <source>
        <dbReference type="Google" id="ProtNLM"/>
    </source>
</evidence>
<evidence type="ECO:0000313" key="1">
    <source>
        <dbReference type="EMBL" id="KAJ7681415.1"/>
    </source>
</evidence>
<dbReference type="EMBL" id="JARKIE010000118">
    <property type="protein sequence ID" value="KAJ7681415.1"/>
    <property type="molecule type" value="Genomic_DNA"/>
</dbReference>
<comment type="caution">
    <text evidence="1">The sequence shown here is derived from an EMBL/GenBank/DDBJ whole genome shotgun (WGS) entry which is preliminary data.</text>
</comment>
<proteinExistence type="predicted"/>
<evidence type="ECO:0000313" key="2">
    <source>
        <dbReference type="Proteomes" id="UP001221757"/>
    </source>
</evidence>
<name>A0AAD7G9V5_MYCRO</name>
<dbReference type="Gene3D" id="3.50.50.60">
    <property type="entry name" value="FAD/NAD(P)-binding domain"/>
    <property type="match status" value="1"/>
</dbReference>
<organism evidence="1 2">
    <name type="scientific">Mycena rosella</name>
    <name type="common">Pink bonnet</name>
    <name type="synonym">Agaricus rosellus</name>
    <dbReference type="NCBI Taxonomy" id="1033263"/>
    <lineage>
        <taxon>Eukaryota</taxon>
        <taxon>Fungi</taxon>
        <taxon>Dikarya</taxon>
        <taxon>Basidiomycota</taxon>
        <taxon>Agaricomycotina</taxon>
        <taxon>Agaricomycetes</taxon>
        <taxon>Agaricomycetidae</taxon>
        <taxon>Agaricales</taxon>
        <taxon>Marasmiineae</taxon>
        <taxon>Mycenaceae</taxon>
        <taxon>Mycena</taxon>
    </lineage>
</organism>
<reference evidence="1" key="1">
    <citation type="submission" date="2023-03" db="EMBL/GenBank/DDBJ databases">
        <title>Massive genome expansion in bonnet fungi (Mycena s.s.) driven by repeated elements and novel gene families across ecological guilds.</title>
        <authorList>
            <consortium name="Lawrence Berkeley National Laboratory"/>
            <person name="Harder C.B."/>
            <person name="Miyauchi S."/>
            <person name="Viragh M."/>
            <person name="Kuo A."/>
            <person name="Thoen E."/>
            <person name="Andreopoulos B."/>
            <person name="Lu D."/>
            <person name="Skrede I."/>
            <person name="Drula E."/>
            <person name="Henrissat B."/>
            <person name="Morin E."/>
            <person name="Kohler A."/>
            <person name="Barry K."/>
            <person name="LaButti K."/>
            <person name="Morin E."/>
            <person name="Salamov A."/>
            <person name="Lipzen A."/>
            <person name="Mereny Z."/>
            <person name="Hegedus B."/>
            <person name="Baldrian P."/>
            <person name="Stursova M."/>
            <person name="Weitz H."/>
            <person name="Taylor A."/>
            <person name="Grigoriev I.V."/>
            <person name="Nagy L.G."/>
            <person name="Martin F."/>
            <person name="Kauserud H."/>
        </authorList>
    </citation>
    <scope>NUCLEOTIDE SEQUENCE</scope>
    <source>
        <strain evidence="1">CBHHK067</strain>
    </source>
</reference>
<dbReference type="SUPFAM" id="SSF51905">
    <property type="entry name" value="FAD/NAD(P)-binding domain"/>
    <property type="match status" value="1"/>
</dbReference>
<protein>
    <recommendedName>
        <fullName evidence="3">FAD/NAD(P)-binding domain-containing protein</fullName>
    </recommendedName>
</protein>
<dbReference type="Proteomes" id="UP001221757">
    <property type="component" value="Unassembled WGS sequence"/>
</dbReference>
<dbReference type="InterPro" id="IPR036188">
    <property type="entry name" value="FAD/NAD-bd_sf"/>
</dbReference>